<feature type="transmembrane region" description="Helical" evidence="1">
    <location>
        <begin position="5"/>
        <end position="26"/>
    </location>
</feature>
<dbReference type="KEGG" id="eaj:Q3M24_17240"/>
<reference evidence="2" key="1">
    <citation type="journal article" date="2024" name="Syst. Appl. Microbiol.">
        <title>First single-strain enrichments of Electrothrix cable bacteria, description of E. aestuarii sp. nov. and E. rattekaaiensis sp. nov., and proposal of a cable bacteria taxonomy following the rules of the SeqCode.</title>
        <authorList>
            <person name="Plum-Jensen L.E."/>
            <person name="Schramm A."/>
            <person name="Marshall I.P.G."/>
        </authorList>
    </citation>
    <scope>NUCLEOTIDE SEQUENCE</scope>
    <source>
        <strain evidence="2">Rat1</strain>
    </source>
</reference>
<evidence type="ECO:0008006" key="3">
    <source>
        <dbReference type="Google" id="ProtNLM"/>
    </source>
</evidence>
<organism evidence="2">
    <name type="scientific">Candidatus Electrothrix aestuarii</name>
    <dbReference type="NCBI Taxonomy" id="3062594"/>
    <lineage>
        <taxon>Bacteria</taxon>
        <taxon>Pseudomonadati</taxon>
        <taxon>Thermodesulfobacteriota</taxon>
        <taxon>Desulfobulbia</taxon>
        <taxon>Desulfobulbales</taxon>
        <taxon>Desulfobulbaceae</taxon>
        <taxon>Candidatus Electrothrix</taxon>
    </lineage>
</organism>
<keyword evidence="1" id="KW-1133">Transmembrane helix</keyword>
<dbReference type="AlphaFoldDB" id="A0AAU8LSL4"/>
<feature type="transmembrane region" description="Helical" evidence="1">
    <location>
        <begin position="112"/>
        <end position="133"/>
    </location>
</feature>
<accession>A0AAU8LSL4</accession>
<sequence>MKGNFFNILIFFVGLVGTITIGNSLYADLMQVFYGEQGSYWTHKDQPLSLKETGDDFQVLIGGEPLQEHLDGKTFFAADGELVPYPVVATDVTVRVNNWPDVKARILTKTTFTGFVFGVNVTLMLVGLVQTCLQRKKKAGNHPRA</sequence>
<keyword evidence="1" id="KW-0812">Transmembrane</keyword>
<evidence type="ECO:0000256" key="1">
    <source>
        <dbReference type="SAM" id="Phobius"/>
    </source>
</evidence>
<gene>
    <name evidence="2" type="ORF">Q3M24_17240</name>
</gene>
<proteinExistence type="predicted"/>
<dbReference type="EMBL" id="CP159373">
    <property type="protein sequence ID" value="XCN72037.1"/>
    <property type="molecule type" value="Genomic_DNA"/>
</dbReference>
<protein>
    <recommendedName>
        <fullName evidence="3">DUF3592 domain-containing protein</fullName>
    </recommendedName>
</protein>
<name>A0AAU8LSL4_9BACT</name>
<keyword evidence="1" id="KW-0472">Membrane</keyword>
<reference evidence="2" key="2">
    <citation type="submission" date="2024-06" db="EMBL/GenBank/DDBJ databases">
        <authorList>
            <person name="Plum-Jensen L.E."/>
            <person name="Schramm A."/>
            <person name="Marshall I.P.G."/>
        </authorList>
    </citation>
    <scope>NUCLEOTIDE SEQUENCE</scope>
    <source>
        <strain evidence="2">Rat1</strain>
    </source>
</reference>
<evidence type="ECO:0000313" key="2">
    <source>
        <dbReference type="EMBL" id="XCN72037.1"/>
    </source>
</evidence>